<dbReference type="RefSeq" id="XP_015703411.1">
    <property type="nucleotide sequence ID" value="XM_015846989.1"/>
</dbReference>
<evidence type="ECO:0000313" key="2">
    <source>
        <dbReference type="Proteomes" id="UP000002059"/>
    </source>
</evidence>
<dbReference type="EMBL" id="KN293994">
    <property type="protein sequence ID" value="KGQ01928.1"/>
    <property type="molecule type" value="Genomic_DNA"/>
</dbReference>
<dbReference type="OrthoDB" id="4203663at2759"/>
<reference evidence="1 2" key="1">
    <citation type="journal article" date="2011" name="PLoS Genet.">
        <title>Comparative genomic analysis of human fungal pathogens causing paracoccidioidomycosis.</title>
        <authorList>
            <person name="Desjardins C.A."/>
            <person name="Champion M.D."/>
            <person name="Holder J.W."/>
            <person name="Muszewska A."/>
            <person name="Goldberg J."/>
            <person name="Bailao A.M."/>
            <person name="Brigido M.M."/>
            <person name="Ferreira M.E."/>
            <person name="Garcia A.M."/>
            <person name="Grynberg M."/>
            <person name="Gujja S."/>
            <person name="Heiman D.I."/>
            <person name="Henn M.R."/>
            <person name="Kodira C.D."/>
            <person name="Leon-Narvaez H."/>
            <person name="Longo L.V."/>
            <person name="Ma L.J."/>
            <person name="Malavazi I."/>
            <person name="Matsuo A.L."/>
            <person name="Morais F.V."/>
            <person name="Pereira M."/>
            <person name="Rodriguez-Brito S."/>
            <person name="Sakthikumar S."/>
            <person name="Salem-Izacc S.M."/>
            <person name="Sykes S.M."/>
            <person name="Teixeira M.M."/>
            <person name="Vallejo M.C."/>
            <person name="Walter M.E."/>
            <person name="Yandava C."/>
            <person name="Young S."/>
            <person name="Zeng Q."/>
            <person name="Zucker J."/>
            <person name="Felipe M.S."/>
            <person name="Goldman G.H."/>
            <person name="Haas B.J."/>
            <person name="McEwen J.G."/>
            <person name="Nino-Vega G."/>
            <person name="Puccia R."/>
            <person name="San-Blas G."/>
            <person name="Soares C.M."/>
            <person name="Birren B.W."/>
            <person name="Cuomo C.A."/>
        </authorList>
    </citation>
    <scope>NUCLEOTIDE SEQUENCE [LARGE SCALE GENOMIC DNA]</scope>
    <source>
        <strain evidence="2">ATCC MYA-826 / Pb01</strain>
    </source>
</reference>
<dbReference type="eggNOG" id="ENOG502RR2E">
    <property type="taxonomic scope" value="Eukaryota"/>
</dbReference>
<evidence type="ECO:0000313" key="1">
    <source>
        <dbReference type="EMBL" id="KGQ01928.1"/>
    </source>
</evidence>
<dbReference type="VEuPathDB" id="FungiDB:PAAG_11319"/>
<sequence>MAIPEEPETYSVPREASMIVSALKAFEGNLLNVLLERKYGHGTPGHYNKHVTLYHLLNLSMAPPSVLLFEPAAYNGSSMLVARDLPDIGTETSGRSQTVVVTRVIAAPTITPGLAELGTSVM</sequence>
<dbReference type="Proteomes" id="UP000002059">
    <property type="component" value="Partially assembled WGS sequence"/>
</dbReference>
<organism evidence="1 2">
    <name type="scientific">Paracoccidioides lutzii (strain ATCC MYA-826 / Pb01)</name>
    <name type="common">Paracoccidioides brasiliensis</name>
    <dbReference type="NCBI Taxonomy" id="502779"/>
    <lineage>
        <taxon>Eukaryota</taxon>
        <taxon>Fungi</taxon>
        <taxon>Dikarya</taxon>
        <taxon>Ascomycota</taxon>
        <taxon>Pezizomycotina</taxon>
        <taxon>Eurotiomycetes</taxon>
        <taxon>Eurotiomycetidae</taxon>
        <taxon>Onygenales</taxon>
        <taxon>Ajellomycetaceae</taxon>
        <taxon>Paracoccidioides</taxon>
    </lineage>
</organism>
<protein>
    <submittedName>
        <fullName evidence="1">Uncharacterized protein</fullName>
    </submittedName>
</protein>
<gene>
    <name evidence="1" type="ORF">PAAG_11319</name>
</gene>
<keyword evidence="2" id="KW-1185">Reference proteome</keyword>
<proteinExistence type="predicted"/>
<dbReference type="HOGENOM" id="CLU_2027425_0_0_1"/>
<dbReference type="KEGG" id="pbl:PAAG_11319"/>
<dbReference type="AlphaFoldDB" id="A0A0A2V353"/>
<dbReference type="GeneID" id="26970365"/>
<name>A0A0A2V353_PARBA</name>
<accession>A0A0A2V353</accession>